<protein>
    <submittedName>
        <fullName evidence="1">Uncharacterized protein</fullName>
    </submittedName>
</protein>
<gene>
    <name evidence="1" type="ORF">FOXB_02526</name>
</gene>
<dbReference type="AlphaFoldDB" id="F9F801"/>
<accession>F9F801</accession>
<comment type="caution">
    <text evidence="1">The sequence shown here is derived from an EMBL/GenBank/DDBJ whole genome shotgun (WGS) entry which is preliminary data.</text>
</comment>
<sequence>MFARQLNGLMSMRLRRPNFTMCSELAPFRMTCAVNIRSVAILFNPREMADICSRVLAAGRALRPMATLHYPDNATPYEATWMD</sequence>
<evidence type="ECO:0000313" key="1">
    <source>
        <dbReference type="EMBL" id="EGU86956.1"/>
    </source>
</evidence>
<dbReference type="EMBL" id="AFQF01000763">
    <property type="protein sequence ID" value="EGU86956.1"/>
    <property type="molecule type" value="Genomic_DNA"/>
</dbReference>
<organism evidence="1">
    <name type="scientific">Fusarium oxysporum (strain Fo5176)</name>
    <name type="common">Fusarium vascular wilt</name>
    <dbReference type="NCBI Taxonomy" id="660025"/>
    <lineage>
        <taxon>Eukaryota</taxon>
        <taxon>Fungi</taxon>
        <taxon>Dikarya</taxon>
        <taxon>Ascomycota</taxon>
        <taxon>Pezizomycotina</taxon>
        <taxon>Sordariomycetes</taxon>
        <taxon>Hypocreomycetidae</taxon>
        <taxon>Hypocreales</taxon>
        <taxon>Nectriaceae</taxon>
        <taxon>Fusarium</taxon>
        <taxon>Fusarium oxysporum species complex</taxon>
    </lineage>
</organism>
<proteinExistence type="predicted"/>
<name>F9F801_FUSOF</name>
<reference evidence="1" key="1">
    <citation type="journal article" date="2012" name="Mol. Plant Microbe Interact.">
        <title>A highly conserved effector in Fusarium oxysporum is required for full virulence on Arabidopsis.</title>
        <authorList>
            <person name="Thatcher L.F."/>
            <person name="Gardiner D.M."/>
            <person name="Kazan K."/>
            <person name="Manners J."/>
        </authorList>
    </citation>
    <scope>NUCLEOTIDE SEQUENCE [LARGE SCALE GENOMIC DNA]</scope>
    <source>
        <strain evidence="1">Fo5176</strain>
    </source>
</reference>